<accession>A0A8H2JK86</accession>
<dbReference type="Proteomes" id="UP000307702">
    <property type="component" value="Unassembled WGS sequence"/>
</dbReference>
<keyword evidence="1" id="KW-0472">Membrane</keyword>
<reference evidence="2 3" key="1">
    <citation type="submission" date="2019-05" db="EMBL/GenBank/DDBJ databases">
        <title>Colwellia ponticola sp. nov., isolated from seawater.</title>
        <authorList>
            <person name="Yoon J.-H."/>
        </authorList>
    </citation>
    <scope>NUCLEOTIDE SEQUENCE [LARGE SCALE GENOMIC DNA]</scope>
    <source>
        <strain evidence="2 3">OISW-25</strain>
    </source>
</reference>
<protein>
    <submittedName>
        <fullName evidence="2">DUF4381 domain-containing protein</fullName>
    </submittedName>
</protein>
<comment type="caution">
    <text evidence="2">The sequence shown here is derived from an EMBL/GenBank/DDBJ whole genome shotgun (WGS) entry which is preliminary data.</text>
</comment>
<dbReference type="RefSeq" id="WP_138623335.1">
    <property type="nucleotide sequence ID" value="NZ_SZVP01000010.1"/>
</dbReference>
<evidence type="ECO:0000313" key="2">
    <source>
        <dbReference type="EMBL" id="TMM44794.1"/>
    </source>
</evidence>
<sequence>MAIANPPITAIQNIPSQTLSAQNVASQAEALSLHDIHLPEPISHYPVAPGWWLLLTVIIISAVCFYRWFKKNKRLNSSKKKALTLLKNNPALSATQCISLLKWAAMQYGNRQQLAKLYGVHFQDFLVKKLPEQYQENFTRLITQAFEQQYQAGHGLLADATVEEAAASFVLTTMDSDCYQATKLWLNHALPIKKSRGSNHTIPVEQSITFEKEKELSA</sequence>
<evidence type="ECO:0000313" key="3">
    <source>
        <dbReference type="Proteomes" id="UP000307702"/>
    </source>
</evidence>
<evidence type="ECO:0000256" key="1">
    <source>
        <dbReference type="SAM" id="Phobius"/>
    </source>
</evidence>
<keyword evidence="3" id="KW-1185">Reference proteome</keyword>
<dbReference type="Pfam" id="PF14316">
    <property type="entry name" value="DUF4381"/>
    <property type="match status" value="1"/>
</dbReference>
<keyword evidence="1" id="KW-0812">Transmembrane</keyword>
<name>A0A8H2JK86_9GAMM</name>
<proteinExistence type="predicted"/>
<organism evidence="2 3">
    <name type="scientific">Colwellia ponticola</name>
    <dbReference type="NCBI Taxonomy" id="2304625"/>
    <lineage>
        <taxon>Bacteria</taxon>
        <taxon>Pseudomonadati</taxon>
        <taxon>Pseudomonadota</taxon>
        <taxon>Gammaproteobacteria</taxon>
        <taxon>Alteromonadales</taxon>
        <taxon>Colwelliaceae</taxon>
        <taxon>Colwellia</taxon>
    </lineage>
</organism>
<gene>
    <name evidence="2" type="ORF">FCS21_11030</name>
</gene>
<dbReference type="OrthoDB" id="283083at2"/>
<dbReference type="EMBL" id="SZVP01000010">
    <property type="protein sequence ID" value="TMM44794.1"/>
    <property type="molecule type" value="Genomic_DNA"/>
</dbReference>
<dbReference type="AlphaFoldDB" id="A0A8H2JK86"/>
<feature type="transmembrane region" description="Helical" evidence="1">
    <location>
        <begin position="50"/>
        <end position="69"/>
    </location>
</feature>
<dbReference type="InterPro" id="IPR025489">
    <property type="entry name" value="DUF4381"/>
</dbReference>
<keyword evidence="1" id="KW-1133">Transmembrane helix</keyword>